<evidence type="ECO:0000256" key="1">
    <source>
        <dbReference type="SAM" id="MobiDB-lite"/>
    </source>
</evidence>
<accession>A0A6C0KQU8</accession>
<name>A0A6C0KQU8_9ZZZZ</name>
<sequence>MSFYYINGAQTPLNNINGSFVNVDNSHVQGIPFNNTVIPNGAHTLAPAGSNVQGAAGIYPCSLKGGKINKRKINKISRQYKMKGSKKHARKMKTRLKKKYSRRYKSKTRRMSGGTSSRSLRGGNFLRGGDYPPIPPTPRSFLKGGYKPPHYRGGANAATAPNYPAGYTQYDNNKVFSNTYSTGGPLAPQLSALANPPPYAVGRSEVDNLNHADPNSYGNYGAGSGFPSRGWF</sequence>
<dbReference type="AlphaFoldDB" id="A0A6C0KQU8"/>
<reference evidence="2" key="1">
    <citation type="journal article" date="2020" name="Nature">
        <title>Giant virus diversity and host interactions through global metagenomics.</title>
        <authorList>
            <person name="Schulz F."/>
            <person name="Roux S."/>
            <person name="Paez-Espino D."/>
            <person name="Jungbluth S."/>
            <person name="Walsh D.A."/>
            <person name="Denef V.J."/>
            <person name="McMahon K.D."/>
            <person name="Konstantinidis K.T."/>
            <person name="Eloe-Fadrosh E.A."/>
            <person name="Kyrpides N.C."/>
            <person name="Woyke T."/>
        </authorList>
    </citation>
    <scope>NUCLEOTIDE SEQUENCE</scope>
    <source>
        <strain evidence="2">GVMAG-S-3300013014-104</strain>
    </source>
</reference>
<feature type="compositionally biased region" description="Low complexity" evidence="1">
    <location>
        <begin position="111"/>
        <end position="123"/>
    </location>
</feature>
<feature type="region of interest" description="Disordered" evidence="1">
    <location>
        <begin position="102"/>
        <end position="134"/>
    </location>
</feature>
<organism evidence="2">
    <name type="scientific">viral metagenome</name>
    <dbReference type="NCBI Taxonomy" id="1070528"/>
    <lineage>
        <taxon>unclassified sequences</taxon>
        <taxon>metagenomes</taxon>
        <taxon>organismal metagenomes</taxon>
    </lineage>
</organism>
<proteinExistence type="predicted"/>
<protein>
    <submittedName>
        <fullName evidence="2">Uncharacterized protein</fullName>
    </submittedName>
</protein>
<evidence type="ECO:0000313" key="2">
    <source>
        <dbReference type="EMBL" id="QHU19090.1"/>
    </source>
</evidence>
<dbReference type="EMBL" id="MN740944">
    <property type="protein sequence ID" value="QHU19090.1"/>
    <property type="molecule type" value="Genomic_DNA"/>
</dbReference>